<dbReference type="OMA" id="EYRGWTA"/>
<sequence>MNIQSTSNAMGGGFQGDASNNEHNAFAPNPLVDIESNDVTRCEMVQIILSWLIQQGFTASAQILREEATSQCRGEHYLRKTLRTLCRFVEERNWDSAQKSLKKLQAKAAPRSGLRMEGASTAASLVCSLPFLFAQQQFLELIEENNDQRAFTFFMRTIKPFERTISREHFQKLAYLLTCKTVTESSNIYPEYRGWTAERGRAQILQQIRTQLGSIDYAHYSRHSSVSMTAPLELTRPLGLIFQQSFSFELVARQHPDLARRRQRTTITSLSAPLDTQLPATEPYISIDVNSLLRSLFPALAPRGVRQSIKLTACQPFLSYSAVVVATDNGSILWIPTGPVSGADVGTPSSSTEGCATDRPHLLHQSERPVRHMQRNGTKLLCWGGSQTIVLNLQSFLEGRSAVPGSDCVSCTFTHTADVYAGCFFPCGSLAATGQSEGTITIWDLITRTRLYGHIFSEYGVVSLVSNRVGSSYFAASKDGTIRVVDVATGVMTATLLSPILMEICSLALSPSSTYLLTSYRGGTMRMWDVLTGDLLPYRFTGTENNTKTRSPTTFGNSDAEIYCGGGDGCLYFWNLRSRDRSANALASPQANDGTRYSNLYLSLATSANNMVHYTAQLPLHRAPITDVKVDGAFEVSCGEDGMVVLCTTCTNLRVEAWRQPNALPSPFPV</sequence>
<organism evidence="5 6">
    <name type="scientific">Leptomonas seymouri</name>
    <dbReference type="NCBI Taxonomy" id="5684"/>
    <lineage>
        <taxon>Eukaryota</taxon>
        <taxon>Discoba</taxon>
        <taxon>Euglenozoa</taxon>
        <taxon>Kinetoplastea</taxon>
        <taxon>Metakinetoplastina</taxon>
        <taxon>Trypanosomatida</taxon>
        <taxon>Trypanosomatidae</taxon>
        <taxon>Leishmaniinae</taxon>
        <taxon>Leptomonas</taxon>
    </lineage>
</organism>
<dbReference type="SUPFAM" id="SSF50978">
    <property type="entry name" value="WD40 repeat-like"/>
    <property type="match status" value="1"/>
</dbReference>
<comment type="caution">
    <text evidence="5">The sequence shown here is derived from an EMBL/GenBank/DDBJ whole genome shotgun (WGS) entry which is preliminary data.</text>
</comment>
<keyword evidence="2" id="KW-0677">Repeat</keyword>
<evidence type="ECO:0000256" key="4">
    <source>
        <dbReference type="SAM" id="MobiDB-lite"/>
    </source>
</evidence>
<gene>
    <name evidence="5" type="ORF">ABL78_7563</name>
</gene>
<dbReference type="SMART" id="SM00320">
    <property type="entry name" value="WD40"/>
    <property type="match status" value="5"/>
</dbReference>
<dbReference type="PANTHER" id="PTHR22838:SF0">
    <property type="entry name" value="WD REPEAT-CONTAINING PROTEIN 26"/>
    <property type="match status" value="1"/>
</dbReference>
<dbReference type="Proteomes" id="UP000038009">
    <property type="component" value="Unassembled WGS sequence"/>
</dbReference>
<name>A0A0N0P2V3_LEPSE</name>
<dbReference type="AlphaFoldDB" id="A0A0N0P2V3"/>
<dbReference type="InterPro" id="IPR051350">
    <property type="entry name" value="WD_repeat-ST_regulator"/>
</dbReference>
<proteinExistence type="predicted"/>
<dbReference type="OrthoDB" id="674604at2759"/>
<evidence type="ECO:0000256" key="2">
    <source>
        <dbReference type="ARBA" id="ARBA00022737"/>
    </source>
</evidence>
<accession>A0A0N0P2V3</accession>
<reference evidence="5 6" key="1">
    <citation type="journal article" date="2015" name="PLoS Pathog.">
        <title>Leptomonas seymouri: Adaptations to the Dixenous Life Cycle Analyzed by Genome Sequencing, Transcriptome Profiling and Co-infection with Leishmania donovani.</title>
        <authorList>
            <person name="Kraeva N."/>
            <person name="Butenko A."/>
            <person name="Hlavacova J."/>
            <person name="Kostygov A."/>
            <person name="Myskova J."/>
            <person name="Grybchuk D."/>
            <person name="Lestinova T."/>
            <person name="Votypka J."/>
            <person name="Volf P."/>
            <person name="Opperdoes F."/>
            <person name="Flegontov P."/>
            <person name="Lukes J."/>
            <person name="Yurchenko V."/>
        </authorList>
    </citation>
    <scope>NUCLEOTIDE SEQUENCE [LARGE SCALE GENOMIC DNA]</scope>
    <source>
        <strain evidence="5 6">ATCC 30220</strain>
    </source>
</reference>
<protein>
    <submittedName>
        <fullName evidence="5">Uncharacterized protein</fullName>
    </submittedName>
</protein>
<feature type="region of interest" description="Disordered" evidence="4">
    <location>
        <begin position="1"/>
        <end position="22"/>
    </location>
</feature>
<dbReference type="InterPro" id="IPR001680">
    <property type="entry name" value="WD40_rpt"/>
</dbReference>
<dbReference type="EMBL" id="LJSK01000383">
    <property type="protein sequence ID" value="KPI83396.1"/>
    <property type="molecule type" value="Genomic_DNA"/>
</dbReference>
<dbReference type="Pfam" id="PF00400">
    <property type="entry name" value="WD40"/>
    <property type="match status" value="2"/>
</dbReference>
<dbReference type="InterPro" id="IPR036322">
    <property type="entry name" value="WD40_repeat_dom_sf"/>
</dbReference>
<feature type="repeat" description="WD" evidence="3">
    <location>
        <begin position="412"/>
        <end position="453"/>
    </location>
</feature>
<dbReference type="PANTHER" id="PTHR22838">
    <property type="entry name" value="WD REPEAT PROTEIN 26-RELATED"/>
    <property type="match status" value="1"/>
</dbReference>
<evidence type="ECO:0000313" key="6">
    <source>
        <dbReference type="Proteomes" id="UP000038009"/>
    </source>
</evidence>
<dbReference type="InterPro" id="IPR015943">
    <property type="entry name" value="WD40/YVTN_repeat-like_dom_sf"/>
</dbReference>
<feature type="repeat" description="WD" evidence="3">
    <location>
        <begin position="504"/>
        <end position="538"/>
    </location>
</feature>
<dbReference type="Gene3D" id="2.130.10.10">
    <property type="entry name" value="YVTN repeat-like/Quinoprotein amine dehydrogenase"/>
    <property type="match status" value="1"/>
</dbReference>
<keyword evidence="6" id="KW-1185">Reference proteome</keyword>
<evidence type="ECO:0000313" key="5">
    <source>
        <dbReference type="EMBL" id="KPI83396.1"/>
    </source>
</evidence>
<dbReference type="PROSITE" id="PS50082">
    <property type="entry name" value="WD_REPEATS_2"/>
    <property type="match status" value="2"/>
</dbReference>
<dbReference type="VEuPathDB" id="TriTrypDB:Lsey_0383_0020"/>
<keyword evidence="1 3" id="KW-0853">WD repeat</keyword>
<evidence type="ECO:0000256" key="1">
    <source>
        <dbReference type="ARBA" id="ARBA00022574"/>
    </source>
</evidence>
<evidence type="ECO:0000256" key="3">
    <source>
        <dbReference type="PROSITE-ProRule" id="PRU00221"/>
    </source>
</evidence>